<sequence length="76" mass="8195">MVTQTAMMTAVAARHLPRTRERGRCGVAIRDILQASGAGNGSRSPERIGHGRRDRPESPMVSEETPTCPGSGRHTK</sequence>
<keyword evidence="3" id="KW-1185">Reference proteome</keyword>
<name>A0ABP8R4V1_9ACTN</name>
<organism evidence="2 3">
    <name type="scientific">Actinoallomurus oryzae</name>
    <dbReference type="NCBI Taxonomy" id="502180"/>
    <lineage>
        <taxon>Bacteria</taxon>
        <taxon>Bacillati</taxon>
        <taxon>Actinomycetota</taxon>
        <taxon>Actinomycetes</taxon>
        <taxon>Streptosporangiales</taxon>
        <taxon>Thermomonosporaceae</taxon>
        <taxon>Actinoallomurus</taxon>
    </lineage>
</organism>
<evidence type="ECO:0000313" key="3">
    <source>
        <dbReference type="Proteomes" id="UP001500503"/>
    </source>
</evidence>
<comment type="caution">
    <text evidence="2">The sequence shown here is derived from an EMBL/GenBank/DDBJ whole genome shotgun (WGS) entry which is preliminary data.</text>
</comment>
<protein>
    <submittedName>
        <fullName evidence="2">Uncharacterized protein</fullName>
    </submittedName>
</protein>
<dbReference type="Proteomes" id="UP001500503">
    <property type="component" value="Unassembled WGS sequence"/>
</dbReference>
<evidence type="ECO:0000256" key="1">
    <source>
        <dbReference type="SAM" id="MobiDB-lite"/>
    </source>
</evidence>
<accession>A0ABP8R4V1</accession>
<dbReference type="EMBL" id="BAABHF010000059">
    <property type="protein sequence ID" value="GAA4518116.1"/>
    <property type="molecule type" value="Genomic_DNA"/>
</dbReference>
<feature type="region of interest" description="Disordered" evidence="1">
    <location>
        <begin position="35"/>
        <end position="76"/>
    </location>
</feature>
<proteinExistence type="predicted"/>
<gene>
    <name evidence="2" type="ORF">GCM10023191_091750</name>
</gene>
<evidence type="ECO:0000313" key="2">
    <source>
        <dbReference type="EMBL" id="GAA4518116.1"/>
    </source>
</evidence>
<reference evidence="3" key="1">
    <citation type="journal article" date="2019" name="Int. J. Syst. Evol. Microbiol.">
        <title>The Global Catalogue of Microorganisms (GCM) 10K type strain sequencing project: providing services to taxonomists for standard genome sequencing and annotation.</title>
        <authorList>
            <consortium name="The Broad Institute Genomics Platform"/>
            <consortium name="The Broad Institute Genome Sequencing Center for Infectious Disease"/>
            <person name="Wu L."/>
            <person name="Ma J."/>
        </authorList>
    </citation>
    <scope>NUCLEOTIDE SEQUENCE [LARGE SCALE GENOMIC DNA]</scope>
    <source>
        <strain evidence="3">JCM 17933</strain>
    </source>
</reference>
<feature type="compositionally biased region" description="Basic and acidic residues" evidence="1">
    <location>
        <begin position="44"/>
        <end position="57"/>
    </location>
</feature>